<dbReference type="EMBL" id="JARIHO010000091">
    <property type="protein sequence ID" value="KAJ7306786.1"/>
    <property type="molecule type" value="Genomic_DNA"/>
</dbReference>
<organism evidence="2 3">
    <name type="scientific">Mycena albidolilacea</name>
    <dbReference type="NCBI Taxonomy" id="1033008"/>
    <lineage>
        <taxon>Eukaryota</taxon>
        <taxon>Fungi</taxon>
        <taxon>Dikarya</taxon>
        <taxon>Basidiomycota</taxon>
        <taxon>Agaricomycotina</taxon>
        <taxon>Agaricomycetes</taxon>
        <taxon>Agaricomycetidae</taxon>
        <taxon>Agaricales</taxon>
        <taxon>Marasmiineae</taxon>
        <taxon>Mycenaceae</taxon>
        <taxon>Mycena</taxon>
    </lineage>
</organism>
<evidence type="ECO:0000256" key="1">
    <source>
        <dbReference type="SAM" id="Phobius"/>
    </source>
</evidence>
<keyword evidence="3" id="KW-1185">Reference proteome</keyword>
<evidence type="ECO:0000313" key="2">
    <source>
        <dbReference type="EMBL" id="KAJ7306786.1"/>
    </source>
</evidence>
<sequence>MSVSISLAPRHSAIPLGSLLGPWLIGLVVSSIVFGITCLQVYLILDIVHVTLLTISYYVTSVDNFGDFEAISTAPWSLPVGVLSGQCITVS</sequence>
<keyword evidence="1" id="KW-0812">Transmembrane</keyword>
<proteinExistence type="predicted"/>
<gene>
    <name evidence="2" type="ORF">DFH08DRAFT_901700</name>
</gene>
<name>A0AAD6Z4G9_9AGAR</name>
<reference evidence="2" key="1">
    <citation type="submission" date="2023-03" db="EMBL/GenBank/DDBJ databases">
        <title>Massive genome expansion in bonnet fungi (Mycena s.s.) driven by repeated elements and novel gene families across ecological guilds.</title>
        <authorList>
            <consortium name="Lawrence Berkeley National Laboratory"/>
            <person name="Harder C.B."/>
            <person name="Miyauchi S."/>
            <person name="Viragh M."/>
            <person name="Kuo A."/>
            <person name="Thoen E."/>
            <person name="Andreopoulos B."/>
            <person name="Lu D."/>
            <person name="Skrede I."/>
            <person name="Drula E."/>
            <person name="Henrissat B."/>
            <person name="Morin E."/>
            <person name="Kohler A."/>
            <person name="Barry K."/>
            <person name="LaButti K."/>
            <person name="Morin E."/>
            <person name="Salamov A."/>
            <person name="Lipzen A."/>
            <person name="Mereny Z."/>
            <person name="Hegedus B."/>
            <person name="Baldrian P."/>
            <person name="Stursova M."/>
            <person name="Weitz H."/>
            <person name="Taylor A."/>
            <person name="Grigoriev I.V."/>
            <person name="Nagy L.G."/>
            <person name="Martin F."/>
            <person name="Kauserud H."/>
        </authorList>
    </citation>
    <scope>NUCLEOTIDE SEQUENCE</scope>
    <source>
        <strain evidence="2">CBHHK002</strain>
    </source>
</reference>
<dbReference type="Proteomes" id="UP001218218">
    <property type="component" value="Unassembled WGS sequence"/>
</dbReference>
<evidence type="ECO:0000313" key="3">
    <source>
        <dbReference type="Proteomes" id="UP001218218"/>
    </source>
</evidence>
<accession>A0AAD6Z4G9</accession>
<protein>
    <submittedName>
        <fullName evidence="2">Uncharacterized protein</fullName>
    </submittedName>
</protein>
<keyword evidence="1" id="KW-0472">Membrane</keyword>
<feature type="transmembrane region" description="Helical" evidence="1">
    <location>
        <begin position="20"/>
        <end position="45"/>
    </location>
</feature>
<keyword evidence="1" id="KW-1133">Transmembrane helix</keyword>
<dbReference type="AlphaFoldDB" id="A0AAD6Z4G9"/>
<comment type="caution">
    <text evidence="2">The sequence shown here is derived from an EMBL/GenBank/DDBJ whole genome shotgun (WGS) entry which is preliminary data.</text>
</comment>